<dbReference type="InterPro" id="IPR053888">
    <property type="entry name" value="MRM3-like_sub_bind"/>
</dbReference>
<dbReference type="InterPro" id="IPR001537">
    <property type="entry name" value="SpoU_MeTrfase"/>
</dbReference>
<dbReference type="PANTHER" id="PTHR43191">
    <property type="entry name" value="RRNA METHYLTRANSFERASE 3"/>
    <property type="match status" value="1"/>
</dbReference>
<dbReference type="GO" id="GO:0003723">
    <property type="term" value="F:RNA binding"/>
    <property type="evidence" value="ECO:0007669"/>
    <property type="project" value="InterPro"/>
</dbReference>
<dbReference type="Pfam" id="PF00588">
    <property type="entry name" value="SpoU_methylase"/>
    <property type="match status" value="1"/>
</dbReference>
<comment type="caution">
    <text evidence="5">The sequence shown here is derived from an EMBL/GenBank/DDBJ whole genome shotgun (WGS) entry which is preliminary data.</text>
</comment>
<keyword evidence="2 5" id="KW-0489">Methyltransferase</keyword>
<accession>A0A7C4KJX8</accession>
<organism evidence="5">
    <name type="scientific">Anaerolinea thermolimosa</name>
    <dbReference type="NCBI Taxonomy" id="229919"/>
    <lineage>
        <taxon>Bacteria</taxon>
        <taxon>Bacillati</taxon>
        <taxon>Chloroflexota</taxon>
        <taxon>Anaerolineae</taxon>
        <taxon>Anaerolineales</taxon>
        <taxon>Anaerolineaceae</taxon>
        <taxon>Anaerolinea</taxon>
    </lineage>
</organism>
<feature type="domain" description="RNA 2-O ribose methyltransferase substrate binding" evidence="4">
    <location>
        <begin position="29"/>
        <end position="105"/>
    </location>
</feature>
<dbReference type="AlphaFoldDB" id="A0A7C4KJX8"/>
<evidence type="ECO:0000256" key="3">
    <source>
        <dbReference type="ARBA" id="ARBA00022679"/>
    </source>
</evidence>
<dbReference type="InterPro" id="IPR029064">
    <property type="entry name" value="Ribosomal_eL30-like_sf"/>
</dbReference>
<proteinExistence type="inferred from homology"/>
<dbReference type="CDD" id="cd18095">
    <property type="entry name" value="SpoU-like_rRNA-MTase"/>
    <property type="match status" value="1"/>
</dbReference>
<dbReference type="SUPFAM" id="SSF75217">
    <property type="entry name" value="alpha/beta knot"/>
    <property type="match status" value="1"/>
</dbReference>
<keyword evidence="3 5" id="KW-0808">Transferase</keyword>
<evidence type="ECO:0000256" key="1">
    <source>
        <dbReference type="ARBA" id="ARBA00007228"/>
    </source>
</evidence>
<reference evidence="5" key="1">
    <citation type="journal article" date="2020" name="mSystems">
        <title>Genome- and Community-Level Interaction Insights into Carbon Utilization and Element Cycling Functions of Hydrothermarchaeota in Hydrothermal Sediment.</title>
        <authorList>
            <person name="Zhou Z."/>
            <person name="Liu Y."/>
            <person name="Xu W."/>
            <person name="Pan J."/>
            <person name="Luo Z.H."/>
            <person name="Li M."/>
        </authorList>
    </citation>
    <scope>NUCLEOTIDE SEQUENCE [LARGE SCALE GENOMIC DNA]</scope>
    <source>
        <strain evidence="5">SpSt-573</strain>
    </source>
</reference>
<dbReference type="Gene3D" id="3.40.1280.10">
    <property type="match status" value="1"/>
</dbReference>
<dbReference type="InterPro" id="IPR029026">
    <property type="entry name" value="tRNA_m1G_MTases_N"/>
</dbReference>
<gene>
    <name evidence="5" type="ORF">ENT37_08070</name>
</gene>
<sequence>MITSPGNEKIKWIRKLQQKKFREETGLGYVEGLRVVGDACQYSAGVEMLIVCEELLKSQFGAALIARERSRGIEVVEVSKPVFESFSLKEHPQGIAAVVKQHWSVLDEVTAEREKPWVVLDSIADPGNLGTIFRSTDGAGGAGVILLDQSTDPYDPVSIRASMGALFNLKICRATLEEFARWKASRRCFVVGTSDSAATDYHRFRYPEYCVLMMGSERQGLRQDHYALCDAVVSIPMLGVSDSLNLAVATSLVLYEVLNQRRDRLEGGLPNDRVN</sequence>
<dbReference type="SMART" id="SM00967">
    <property type="entry name" value="SpoU_sub_bind"/>
    <property type="match status" value="1"/>
</dbReference>
<dbReference type="InterPro" id="IPR013123">
    <property type="entry name" value="SpoU_subst-bd"/>
</dbReference>
<name>A0A7C4KJX8_9CHLR</name>
<comment type="similarity">
    <text evidence="1">Belongs to the class IV-like SAM-binding methyltransferase superfamily. RNA methyltransferase TrmH family.</text>
</comment>
<dbReference type="InterPro" id="IPR029028">
    <property type="entry name" value="Alpha/beta_knot_MTases"/>
</dbReference>
<dbReference type="GO" id="GO:0008173">
    <property type="term" value="F:RNA methyltransferase activity"/>
    <property type="evidence" value="ECO:0007669"/>
    <property type="project" value="InterPro"/>
</dbReference>
<evidence type="ECO:0000259" key="4">
    <source>
        <dbReference type="SMART" id="SM00967"/>
    </source>
</evidence>
<dbReference type="GO" id="GO:0005737">
    <property type="term" value="C:cytoplasm"/>
    <property type="evidence" value="ECO:0007669"/>
    <property type="project" value="UniProtKB-ARBA"/>
</dbReference>
<dbReference type="EMBL" id="DSYK01000400">
    <property type="protein sequence ID" value="HGS21811.1"/>
    <property type="molecule type" value="Genomic_DNA"/>
</dbReference>
<dbReference type="PANTHER" id="PTHR43191:SF2">
    <property type="entry name" value="RRNA METHYLTRANSFERASE 3, MITOCHONDRIAL"/>
    <property type="match status" value="1"/>
</dbReference>
<dbReference type="Gene3D" id="3.30.1330.30">
    <property type="match status" value="1"/>
</dbReference>
<dbReference type="GO" id="GO:0006396">
    <property type="term" value="P:RNA processing"/>
    <property type="evidence" value="ECO:0007669"/>
    <property type="project" value="InterPro"/>
</dbReference>
<evidence type="ECO:0000256" key="2">
    <source>
        <dbReference type="ARBA" id="ARBA00022603"/>
    </source>
</evidence>
<dbReference type="InterPro" id="IPR051259">
    <property type="entry name" value="rRNA_Methyltransferase"/>
</dbReference>
<evidence type="ECO:0000313" key="5">
    <source>
        <dbReference type="EMBL" id="HGS21811.1"/>
    </source>
</evidence>
<dbReference type="Pfam" id="PF22435">
    <property type="entry name" value="MRM3-like_sub_bind"/>
    <property type="match status" value="1"/>
</dbReference>
<protein>
    <submittedName>
        <fullName evidence="5">RNA methyltransferase</fullName>
    </submittedName>
</protein>
<dbReference type="SUPFAM" id="SSF55315">
    <property type="entry name" value="L30e-like"/>
    <property type="match status" value="1"/>
</dbReference>
<dbReference type="GO" id="GO:0032259">
    <property type="term" value="P:methylation"/>
    <property type="evidence" value="ECO:0007669"/>
    <property type="project" value="UniProtKB-KW"/>
</dbReference>